<proteinExistence type="predicted"/>
<name>A0ABZ0PDT9_9PROT</name>
<protein>
    <submittedName>
        <fullName evidence="4">Response regulator</fullName>
    </submittedName>
</protein>
<evidence type="ECO:0000313" key="4">
    <source>
        <dbReference type="EMBL" id="WPB83799.1"/>
    </source>
</evidence>
<dbReference type="Pfam" id="PF00072">
    <property type="entry name" value="Response_reg"/>
    <property type="match status" value="1"/>
</dbReference>
<feature type="modified residue" description="4-aspartylphosphate" evidence="2">
    <location>
        <position position="57"/>
    </location>
</feature>
<evidence type="ECO:0000256" key="2">
    <source>
        <dbReference type="PROSITE-ProRule" id="PRU00169"/>
    </source>
</evidence>
<dbReference type="InterPro" id="IPR011006">
    <property type="entry name" value="CheY-like_superfamily"/>
</dbReference>
<keyword evidence="5" id="KW-1185">Reference proteome</keyword>
<reference evidence="4 5" key="1">
    <citation type="submission" date="2023-11" db="EMBL/GenBank/DDBJ databases">
        <title>Arctic aerobic anoxygenic photoheterotroph Sediminicoccus rosea KRV36 adapts its photosynthesis to long days of polar summer.</title>
        <authorList>
            <person name="Tomasch J."/>
            <person name="Kopejtka K."/>
            <person name="Bily T."/>
            <person name="Gardiner A.T."/>
            <person name="Gardian Z."/>
            <person name="Shivaramu S."/>
            <person name="Koblizek M."/>
            <person name="Engelhardt F."/>
            <person name="Kaftan D."/>
        </authorList>
    </citation>
    <scope>NUCLEOTIDE SEQUENCE [LARGE SCALE GENOMIC DNA]</scope>
    <source>
        <strain evidence="4 5">R-30</strain>
    </source>
</reference>
<keyword evidence="1 2" id="KW-0597">Phosphoprotein</keyword>
<accession>A0ABZ0PDT9</accession>
<dbReference type="PANTHER" id="PTHR44591:SF25">
    <property type="entry name" value="CHEMOTAXIS TWO-COMPONENT RESPONSE REGULATOR"/>
    <property type="match status" value="1"/>
</dbReference>
<evidence type="ECO:0000313" key="5">
    <source>
        <dbReference type="Proteomes" id="UP001305521"/>
    </source>
</evidence>
<evidence type="ECO:0000256" key="1">
    <source>
        <dbReference type="ARBA" id="ARBA00022553"/>
    </source>
</evidence>
<dbReference type="RefSeq" id="WP_318647756.1">
    <property type="nucleotide sequence ID" value="NZ_CP137852.1"/>
</dbReference>
<dbReference type="EMBL" id="CP137852">
    <property type="protein sequence ID" value="WPB83799.1"/>
    <property type="molecule type" value="Genomic_DNA"/>
</dbReference>
<dbReference type="PANTHER" id="PTHR44591">
    <property type="entry name" value="STRESS RESPONSE REGULATOR PROTEIN 1"/>
    <property type="match status" value="1"/>
</dbReference>
<evidence type="ECO:0000259" key="3">
    <source>
        <dbReference type="PROSITE" id="PS50110"/>
    </source>
</evidence>
<feature type="domain" description="Response regulatory" evidence="3">
    <location>
        <begin position="6"/>
        <end position="124"/>
    </location>
</feature>
<dbReference type="Proteomes" id="UP001305521">
    <property type="component" value="Chromosome"/>
</dbReference>
<dbReference type="InterPro" id="IPR001789">
    <property type="entry name" value="Sig_transdc_resp-reg_receiver"/>
</dbReference>
<organism evidence="4 5">
    <name type="scientific">Sediminicoccus rosea</name>
    <dbReference type="NCBI Taxonomy" id="1225128"/>
    <lineage>
        <taxon>Bacteria</taxon>
        <taxon>Pseudomonadati</taxon>
        <taxon>Pseudomonadota</taxon>
        <taxon>Alphaproteobacteria</taxon>
        <taxon>Acetobacterales</taxon>
        <taxon>Roseomonadaceae</taxon>
        <taxon>Sediminicoccus</taxon>
    </lineage>
</organism>
<sequence>MTAPSPVLVVDDATTMRKFHRSVLEEAGFAVQEARDGVEALERALVAAEPFGLLLVDVNMPGMDGYTLVERLRGEASLAATPVIMISTEREPRDAERGFAAGANLFLVKPVRPERLSAFAHAMAELPR</sequence>
<gene>
    <name evidence="4" type="ORF">R9Z33_16995</name>
</gene>
<dbReference type="PROSITE" id="PS50110">
    <property type="entry name" value="RESPONSE_REGULATORY"/>
    <property type="match status" value="1"/>
</dbReference>
<dbReference type="SUPFAM" id="SSF52172">
    <property type="entry name" value="CheY-like"/>
    <property type="match status" value="1"/>
</dbReference>
<dbReference type="Gene3D" id="3.40.50.2300">
    <property type="match status" value="1"/>
</dbReference>
<dbReference type="SMART" id="SM00448">
    <property type="entry name" value="REC"/>
    <property type="match status" value="1"/>
</dbReference>
<dbReference type="InterPro" id="IPR050595">
    <property type="entry name" value="Bact_response_regulator"/>
</dbReference>